<evidence type="ECO:0000259" key="2">
    <source>
        <dbReference type="Pfam" id="PF05170"/>
    </source>
</evidence>
<dbReference type="InterPro" id="IPR007844">
    <property type="entry name" value="AsmA"/>
</dbReference>
<dbReference type="RefSeq" id="WP_121240165.1">
    <property type="nucleotide sequence ID" value="NZ_BHVV01000001.1"/>
</dbReference>
<reference evidence="3 4" key="1">
    <citation type="submission" date="2018-10" db="EMBL/GenBank/DDBJ databases">
        <title>Genomic Encyclopedia of Type Strains, Phase IV (KMG-IV): sequencing the most valuable type-strain genomes for metagenomic binning, comparative biology and taxonomic classification.</title>
        <authorList>
            <person name="Goeker M."/>
        </authorList>
    </citation>
    <scope>NUCLEOTIDE SEQUENCE [LARGE SCALE GENOMIC DNA]</scope>
    <source>
        <strain evidence="3 4">DSM 26916</strain>
    </source>
</reference>
<sequence>MKVLRIIGIGIAAVLLVAVAGIAFVMAKFDAGFIKAEATKAVQEKKQRSLRIDGPLELAFWPSLGVKVGKLSLSEHKSATEFLALDSARVSVAVMPLLSKQIVVDTIEIEGAKATLIRRKDGTLNIADLLAPDKEPSPLVKFDIAGIKVTNSQLAFRDEQAGGSYAVAGLNLTTGHLANAAEGPLELAAKVTASKPRTAADLRIAGRYRYDLAKQDFGLAKLDATLKGEVAGVQGLDLALAAAQLAARPATSELLVDGLTLTAEGKQGADAFDVKLEAPKLALTPDKASGEKIALTANLAGAQKTIAAKLGLAGVEGSAKAVKIARLDLDLDAKVGETSAKGKLSSPVAVQMEATTVDLPRLAGELDIASPQMPMKQVKLPLAGQARANWGKQTADGALNTQFDESKIAAKFNLARFAPPDIGFDVDIDRLNVDKYFPPQKKADGKVGAGGTAAKGTAPEEKIDLSALKSLNLHGTVKVGALTVQNVKASNVRLNINAAGGKLDVAPHSMNLYDGTLSGALSVNANGNSVALKQNLAGVNINPLMKDALDKDLIEGRGSVNLDVTTRGDTVTAMKKALAGSASLALKDGAVKGIDLAKSFRELKAKFSNKQDVVQAAKATDKTDFTELTGSFRIANGVAHNEDLAAKSPFLRLGGAGDIDIGNGRIDYLAKATVVNTSGGQGAKDLEYLKGVTVPVRLSGPFDNISYKLELGSLVQEAAKAKIEEQKQQLEKKATDKLQDSLKGLFKK</sequence>
<accession>A0A497XQ26</accession>
<proteinExistence type="predicted"/>
<dbReference type="Pfam" id="PF05170">
    <property type="entry name" value="AsmA"/>
    <property type="match status" value="1"/>
</dbReference>
<evidence type="ECO:0000313" key="4">
    <source>
        <dbReference type="Proteomes" id="UP000268908"/>
    </source>
</evidence>
<dbReference type="InterPro" id="IPR052894">
    <property type="entry name" value="AsmA-related"/>
</dbReference>
<gene>
    <name evidence="3" type="ORF">DFR35_0803</name>
</gene>
<dbReference type="AlphaFoldDB" id="A0A497XQ26"/>
<evidence type="ECO:0000256" key="1">
    <source>
        <dbReference type="SAM" id="Coils"/>
    </source>
</evidence>
<dbReference type="PANTHER" id="PTHR30441:SF4">
    <property type="entry name" value="PROTEIN ASMA"/>
    <property type="match status" value="1"/>
</dbReference>
<dbReference type="EMBL" id="RCCI01000004">
    <property type="protein sequence ID" value="RLJ68249.1"/>
    <property type="molecule type" value="Genomic_DNA"/>
</dbReference>
<dbReference type="GO" id="GO:0005886">
    <property type="term" value="C:plasma membrane"/>
    <property type="evidence" value="ECO:0007669"/>
    <property type="project" value="TreeGrafter"/>
</dbReference>
<organism evidence="3 4">
    <name type="scientific">Sulfurisoma sediminicola</name>
    <dbReference type="NCBI Taxonomy" id="1381557"/>
    <lineage>
        <taxon>Bacteria</taxon>
        <taxon>Pseudomonadati</taxon>
        <taxon>Pseudomonadota</taxon>
        <taxon>Betaproteobacteria</taxon>
        <taxon>Nitrosomonadales</taxon>
        <taxon>Sterolibacteriaceae</taxon>
        <taxon>Sulfurisoma</taxon>
    </lineage>
</organism>
<dbReference type="GO" id="GO:0090313">
    <property type="term" value="P:regulation of protein targeting to membrane"/>
    <property type="evidence" value="ECO:0007669"/>
    <property type="project" value="TreeGrafter"/>
</dbReference>
<keyword evidence="4" id="KW-1185">Reference proteome</keyword>
<dbReference type="PANTHER" id="PTHR30441">
    <property type="entry name" value="DUF748 DOMAIN-CONTAINING PROTEIN"/>
    <property type="match status" value="1"/>
</dbReference>
<comment type="caution">
    <text evidence="3">The sequence shown here is derived from an EMBL/GenBank/DDBJ whole genome shotgun (WGS) entry which is preliminary data.</text>
</comment>
<dbReference type="OrthoDB" id="9766390at2"/>
<dbReference type="Proteomes" id="UP000268908">
    <property type="component" value="Unassembled WGS sequence"/>
</dbReference>
<name>A0A497XQ26_9PROT</name>
<protein>
    <submittedName>
        <fullName evidence="3">AsmA protein</fullName>
    </submittedName>
</protein>
<feature type="coiled-coil region" evidence="1">
    <location>
        <begin position="713"/>
        <end position="740"/>
    </location>
</feature>
<evidence type="ECO:0000313" key="3">
    <source>
        <dbReference type="EMBL" id="RLJ68249.1"/>
    </source>
</evidence>
<keyword evidence="1" id="KW-0175">Coiled coil</keyword>
<feature type="domain" description="AsmA" evidence="2">
    <location>
        <begin position="2"/>
        <end position="643"/>
    </location>
</feature>